<proteinExistence type="predicted"/>
<gene>
    <name evidence="1" type="ORF">CEXT_279181</name>
</gene>
<name>A0AAV4VCU8_CAEEX</name>
<reference evidence="1 2" key="1">
    <citation type="submission" date="2021-06" db="EMBL/GenBank/DDBJ databases">
        <title>Caerostris extrusa draft genome.</title>
        <authorList>
            <person name="Kono N."/>
            <person name="Arakawa K."/>
        </authorList>
    </citation>
    <scope>NUCLEOTIDE SEQUENCE [LARGE SCALE GENOMIC DNA]</scope>
</reference>
<accession>A0AAV4VCU8</accession>
<evidence type="ECO:0000313" key="2">
    <source>
        <dbReference type="Proteomes" id="UP001054945"/>
    </source>
</evidence>
<dbReference type="AlphaFoldDB" id="A0AAV4VCU8"/>
<organism evidence="1 2">
    <name type="scientific">Caerostris extrusa</name>
    <name type="common">Bark spider</name>
    <name type="synonym">Caerostris bankana</name>
    <dbReference type="NCBI Taxonomy" id="172846"/>
    <lineage>
        <taxon>Eukaryota</taxon>
        <taxon>Metazoa</taxon>
        <taxon>Ecdysozoa</taxon>
        <taxon>Arthropoda</taxon>
        <taxon>Chelicerata</taxon>
        <taxon>Arachnida</taxon>
        <taxon>Araneae</taxon>
        <taxon>Araneomorphae</taxon>
        <taxon>Entelegynae</taxon>
        <taxon>Araneoidea</taxon>
        <taxon>Araneidae</taxon>
        <taxon>Caerostris</taxon>
    </lineage>
</organism>
<evidence type="ECO:0000313" key="1">
    <source>
        <dbReference type="EMBL" id="GIY67679.1"/>
    </source>
</evidence>
<keyword evidence="2" id="KW-1185">Reference proteome</keyword>
<dbReference type="EMBL" id="BPLR01014272">
    <property type="protein sequence ID" value="GIY67679.1"/>
    <property type="molecule type" value="Genomic_DNA"/>
</dbReference>
<dbReference type="Proteomes" id="UP001054945">
    <property type="component" value="Unassembled WGS sequence"/>
</dbReference>
<protein>
    <submittedName>
        <fullName evidence="1">Uncharacterized protein</fullName>
    </submittedName>
</protein>
<comment type="caution">
    <text evidence="1">The sequence shown here is derived from an EMBL/GenBank/DDBJ whole genome shotgun (WGS) entry which is preliminary data.</text>
</comment>
<sequence length="85" mass="9985">MCEISINISVEIPPPKRMHTKVLWDTRRYAEEYRRWETAKLSAAVGTRQSNCKLRSNPRCCLKCNMLVLFYDFCNFVKANVIKVV</sequence>